<keyword evidence="1" id="KW-0175">Coiled coil</keyword>
<organism evidence="4 5">
    <name type="scientific">Idiomarina piscisalsi</name>
    <dbReference type="NCBI Taxonomy" id="1096243"/>
    <lineage>
        <taxon>Bacteria</taxon>
        <taxon>Pseudomonadati</taxon>
        <taxon>Pseudomonadota</taxon>
        <taxon>Gammaproteobacteria</taxon>
        <taxon>Alteromonadales</taxon>
        <taxon>Idiomarinaceae</taxon>
        <taxon>Idiomarina</taxon>
    </lineage>
</organism>
<evidence type="ECO:0000313" key="4">
    <source>
        <dbReference type="EMBL" id="ASG66254.1"/>
    </source>
</evidence>
<feature type="compositionally biased region" description="Polar residues" evidence="2">
    <location>
        <begin position="132"/>
        <end position="149"/>
    </location>
</feature>
<keyword evidence="4" id="KW-0282">Flagellum</keyword>
<keyword evidence="5" id="KW-1185">Reference proteome</keyword>
<reference evidence="4 5" key="1">
    <citation type="submission" date="2017-06" db="EMBL/GenBank/DDBJ databases">
        <title>Complete genome sequence of Idiomarina piscisalsi strain 10PY1A isolated from soil of Soudi Arabia.</title>
        <authorList>
            <person name="Kim M.-C."/>
            <person name="Jung B.K."/>
            <person name="Budiyanto F."/>
            <person name="Nzila A."/>
            <person name="Shin J.-H."/>
        </authorList>
    </citation>
    <scope>NUCLEOTIDE SEQUENCE [LARGE SCALE GENOMIC DNA]</scope>
    <source>
        <strain evidence="4 5">10PY1A</strain>
    </source>
</reference>
<evidence type="ECO:0000259" key="3">
    <source>
        <dbReference type="Pfam" id="PF02120"/>
    </source>
</evidence>
<name>A0ABN5ARD8_9GAMM</name>
<accession>A0ABN5ARD8</accession>
<keyword evidence="4" id="KW-0969">Cilium</keyword>
<feature type="coiled-coil region" evidence="1">
    <location>
        <begin position="527"/>
        <end position="554"/>
    </location>
</feature>
<evidence type="ECO:0000256" key="2">
    <source>
        <dbReference type="SAM" id="MobiDB-lite"/>
    </source>
</evidence>
<feature type="compositionally biased region" description="Polar residues" evidence="2">
    <location>
        <begin position="63"/>
        <end position="83"/>
    </location>
</feature>
<dbReference type="RefSeq" id="WP_088768633.1">
    <property type="nucleotide sequence ID" value="NZ_CP022133.1"/>
</dbReference>
<protein>
    <submittedName>
        <fullName evidence="4">Flagellar hook-length control protein FliK</fullName>
    </submittedName>
</protein>
<evidence type="ECO:0000313" key="5">
    <source>
        <dbReference type="Proteomes" id="UP000197717"/>
    </source>
</evidence>
<feature type="domain" description="Flagellar hook-length control protein-like C-terminal" evidence="3">
    <location>
        <begin position="485"/>
        <end position="556"/>
    </location>
</feature>
<proteinExistence type="predicted"/>
<feature type="region of interest" description="Disordered" evidence="2">
    <location>
        <begin position="63"/>
        <end position="84"/>
    </location>
</feature>
<dbReference type="Proteomes" id="UP000197717">
    <property type="component" value="Chromosome"/>
</dbReference>
<evidence type="ECO:0000256" key="1">
    <source>
        <dbReference type="SAM" id="Coils"/>
    </source>
</evidence>
<sequence length="574" mass="62188">MADITQLLQQMLNAPERSMARIDKQNVATLARILTGANTADNQSASTVSKPTLQIPASILTPQTGNKAQQTSQPQIQGASWQWPNPPKALLAQLPAKLASSTQLRLQISMPQGSKPVVQIVISQPTPIPQAQPGQQKQVTQAPQGSTANTQVGKVEIPITQLPPKLVKALLSSTQASQLLNATQNPGATQPADKAPLNVAQPIQLSRGIAIKQAHQLSPQQFQQALQTLITQMKAQLSAQPSVPPSNAANASLKIPELSALIAKINTSVNTATTSGANATNTTSANQTAQAAQTAATLTAALRSPSNAIEQLIKVVLQQQPSGESMQRPEALQRWVSDWFAARPVSVQSSQQMGSLGQMLMTLLGLSLQQNSQQQSTAQTSLQSLPKQFTQALIQQVLNPSPDVAGDVRERINQLLLQLPQQQLQRLLQLFTGVLNSAQSAQARLQDSPMQQPEYFILLPTDPQKAGQNELLIRPEREPDTPEQEGRTLWLFTLRFELEATGALLVKGRYHPQGSSVDFYAESPSAQNIIEKHLEQLEKRLSDLEVNSVKFRVQQGRIPETLATQQSGIIRVKV</sequence>
<dbReference type="Pfam" id="PF02120">
    <property type="entry name" value="Flg_hook"/>
    <property type="match status" value="1"/>
</dbReference>
<keyword evidence="4" id="KW-0966">Cell projection</keyword>
<dbReference type="InterPro" id="IPR021136">
    <property type="entry name" value="Flagellar_hook_control-like_C"/>
</dbReference>
<gene>
    <name evidence="4" type="ORF">CEW91_08940</name>
</gene>
<dbReference type="EMBL" id="CP022133">
    <property type="protein sequence ID" value="ASG66254.1"/>
    <property type="molecule type" value="Genomic_DNA"/>
</dbReference>
<feature type="region of interest" description="Disordered" evidence="2">
    <location>
        <begin position="128"/>
        <end position="149"/>
    </location>
</feature>